<name>A0A1T0CQF6_9GAMM</name>
<evidence type="ECO:0000313" key="2">
    <source>
        <dbReference type="EMBL" id="OOS24573.1"/>
    </source>
</evidence>
<organism evidence="2 3">
    <name type="scientific">Moraxella pluranimalium</name>
    <dbReference type="NCBI Taxonomy" id="470453"/>
    <lineage>
        <taxon>Bacteria</taxon>
        <taxon>Pseudomonadati</taxon>
        <taxon>Pseudomonadota</taxon>
        <taxon>Gammaproteobacteria</taxon>
        <taxon>Moraxellales</taxon>
        <taxon>Moraxellaceae</taxon>
        <taxon>Moraxella</taxon>
    </lineage>
</organism>
<reference evidence="2 3" key="1">
    <citation type="submission" date="2017-02" db="EMBL/GenBank/DDBJ databases">
        <title>Draft genome sequence of Moraxella pluranimalium CCUG 54913T type strain.</title>
        <authorList>
            <person name="Salva-Serra F."/>
            <person name="Engstrom-Jakobsson H."/>
            <person name="Thorell K."/>
            <person name="Jaen-Luchoro D."/>
            <person name="Gonzales-Siles L."/>
            <person name="Karlsson R."/>
            <person name="Yazdan S."/>
            <person name="Boulund F."/>
            <person name="Johnning A."/>
            <person name="Engstrand L."/>
            <person name="Kristiansson E."/>
            <person name="Moore E."/>
        </authorList>
    </citation>
    <scope>NUCLEOTIDE SEQUENCE [LARGE SCALE GENOMIC DNA]</scope>
    <source>
        <strain evidence="2 3">CCUG 54913</strain>
    </source>
</reference>
<dbReference type="OrthoDB" id="6653926at2"/>
<sequence length="598" mass="66110">MKLLKSTNKSLSLKPITLGVIAVLATGCATTQPVASNSADAQSALGDAMTGQLRSSFGYQTDVYVSNAIREDALANASDEQKQASEDKSVVCEDEHDQAYIALTKKLMAEQGKKAEDITAGDEHEAIKQAYKDCLDARGDLTGLKEFDFDAFFDKTADMDTESQFDLLYQEMQAFDQDTQSTQPNSDYLPDYDSDHTALDAKKAELAKAYLFEPTHIQVKGQYQPLAGVFTALPSFDYQAKNISTHLNQPIHVDLKNGDIYLWADNFAMINSELLDKKLGNQWQNKWLKLPLNDGSLPDDFAKTFMKLLIQAKKESFLSLDATSFRYVDADTMLQTPYLSQNLPTDVLSIIQKSPTIVQSNPSEDAKRFADYVFADTLYNGILQAYPSLIPQMTMDDRVIADGESLIVVSEVATDKPSIDTQPTTKLNSQLMLNILLAYLAGVSDNYISSPNAVSTPTPYAPLSHYGIQANRVNWIHQRQYLTNTKLKGGQLSQDTISSQQPVLMDLFTTITPSAKPVFARLPTHAVTPTDANSINLFDYSNELIERLKTGDDKYLKAMLALITGESEAPIYDETELLEPSDAPADAPVEPVDMPDNQ</sequence>
<dbReference type="AlphaFoldDB" id="A0A1T0CQF6"/>
<feature type="region of interest" description="Disordered" evidence="1">
    <location>
        <begin position="578"/>
        <end position="598"/>
    </location>
</feature>
<protein>
    <submittedName>
        <fullName evidence="2">Uncharacterized protein</fullName>
    </submittedName>
</protein>
<gene>
    <name evidence="2" type="ORF">B0680_03830</name>
</gene>
<dbReference type="PROSITE" id="PS51257">
    <property type="entry name" value="PROKAR_LIPOPROTEIN"/>
    <property type="match status" value="1"/>
</dbReference>
<keyword evidence="3" id="KW-1185">Reference proteome</keyword>
<accession>A0A1T0CQF6</accession>
<dbReference type="Proteomes" id="UP000189800">
    <property type="component" value="Unassembled WGS sequence"/>
</dbReference>
<proteinExistence type="predicted"/>
<evidence type="ECO:0000313" key="3">
    <source>
        <dbReference type="Proteomes" id="UP000189800"/>
    </source>
</evidence>
<dbReference type="RefSeq" id="WP_078253735.1">
    <property type="nucleotide sequence ID" value="NZ_MUYU01000009.1"/>
</dbReference>
<dbReference type="STRING" id="470453.B0680_03830"/>
<dbReference type="EMBL" id="MUYU01000009">
    <property type="protein sequence ID" value="OOS24573.1"/>
    <property type="molecule type" value="Genomic_DNA"/>
</dbReference>
<evidence type="ECO:0000256" key="1">
    <source>
        <dbReference type="SAM" id="MobiDB-lite"/>
    </source>
</evidence>
<comment type="caution">
    <text evidence="2">The sequence shown here is derived from an EMBL/GenBank/DDBJ whole genome shotgun (WGS) entry which is preliminary data.</text>
</comment>